<keyword evidence="2" id="KW-1185">Reference proteome</keyword>
<gene>
    <name evidence="1" type="ORF">PHET_10707</name>
</gene>
<reference evidence="1" key="1">
    <citation type="submission" date="2019-05" db="EMBL/GenBank/DDBJ databases">
        <title>Annotation for the trematode Paragonimus heterotremus.</title>
        <authorList>
            <person name="Choi Y.-J."/>
        </authorList>
    </citation>
    <scope>NUCLEOTIDE SEQUENCE</scope>
    <source>
        <strain evidence="1">LC</strain>
    </source>
</reference>
<proteinExistence type="predicted"/>
<evidence type="ECO:0000313" key="1">
    <source>
        <dbReference type="EMBL" id="KAF5396321.1"/>
    </source>
</evidence>
<sequence>MEADQAPGITFDDFESVVSSRCIKLMGYEVSLEVSRPVSDGLELLRNLAPLKDMKLHHRVAGVFAYSSQWVAVSSDKRFSGT</sequence>
<dbReference type="OrthoDB" id="6145898at2759"/>
<name>A0A8J4WE16_9TREM</name>
<comment type="caution">
    <text evidence="1">The sequence shown here is derived from an EMBL/GenBank/DDBJ whole genome shotgun (WGS) entry which is preliminary data.</text>
</comment>
<accession>A0A8J4WE16</accession>
<dbReference type="Proteomes" id="UP000748531">
    <property type="component" value="Unassembled WGS sequence"/>
</dbReference>
<dbReference type="AlphaFoldDB" id="A0A8J4WE16"/>
<dbReference type="EMBL" id="LUCH01008482">
    <property type="protein sequence ID" value="KAF5396321.1"/>
    <property type="molecule type" value="Genomic_DNA"/>
</dbReference>
<evidence type="ECO:0000313" key="2">
    <source>
        <dbReference type="Proteomes" id="UP000748531"/>
    </source>
</evidence>
<organism evidence="1 2">
    <name type="scientific">Paragonimus heterotremus</name>
    <dbReference type="NCBI Taxonomy" id="100268"/>
    <lineage>
        <taxon>Eukaryota</taxon>
        <taxon>Metazoa</taxon>
        <taxon>Spiralia</taxon>
        <taxon>Lophotrochozoa</taxon>
        <taxon>Platyhelminthes</taxon>
        <taxon>Trematoda</taxon>
        <taxon>Digenea</taxon>
        <taxon>Plagiorchiida</taxon>
        <taxon>Troglotremata</taxon>
        <taxon>Troglotrematidae</taxon>
        <taxon>Paragonimus</taxon>
    </lineage>
</organism>
<protein>
    <submittedName>
        <fullName evidence="1">Uncharacterized protein</fullName>
    </submittedName>
</protein>